<dbReference type="InterPro" id="IPR051617">
    <property type="entry name" value="UNC-93-like_regulator"/>
</dbReference>
<feature type="transmembrane region" description="Helical" evidence="5">
    <location>
        <begin position="380"/>
        <end position="399"/>
    </location>
</feature>
<feature type="transmembrane region" description="Helical" evidence="5">
    <location>
        <begin position="141"/>
        <end position="164"/>
    </location>
</feature>
<evidence type="ECO:0000313" key="6">
    <source>
        <dbReference type="EMBL" id="OAA82043.1"/>
    </source>
</evidence>
<reference evidence="6 7" key="1">
    <citation type="journal article" date="2016" name="Genome Biol. Evol.">
        <title>Divergent and convergent evolution of fungal pathogenicity.</title>
        <authorList>
            <person name="Shang Y."/>
            <person name="Xiao G."/>
            <person name="Zheng P."/>
            <person name="Cen K."/>
            <person name="Zhan S."/>
            <person name="Wang C."/>
        </authorList>
    </citation>
    <scope>NUCLEOTIDE SEQUENCE [LARGE SCALE GENOMIC DNA]</scope>
    <source>
        <strain evidence="6 7">RCEF 1005</strain>
    </source>
</reference>
<dbReference type="PANTHER" id="PTHR23294">
    <property type="entry name" value="ET TRANSLATION PRODUCT-RELATED"/>
    <property type="match status" value="1"/>
</dbReference>
<evidence type="ECO:0000256" key="4">
    <source>
        <dbReference type="ARBA" id="ARBA00023136"/>
    </source>
</evidence>
<organism evidence="6 7">
    <name type="scientific">Akanthomyces lecanii RCEF 1005</name>
    <dbReference type="NCBI Taxonomy" id="1081108"/>
    <lineage>
        <taxon>Eukaryota</taxon>
        <taxon>Fungi</taxon>
        <taxon>Dikarya</taxon>
        <taxon>Ascomycota</taxon>
        <taxon>Pezizomycotina</taxon>
        <taxon>Sordariomycetes</taxon>
        <taxon>Hypocreomycetidae</taxon>
        <taxon>Hypocreales</taxon>
        <taxon>Cordycipitaceae</taxon>
        <taxon>Akanthomyces</taxon>
        <taxon>Cordyceps confragosa</taxon>
    </lineage>
</organism>
<keyword evidence="2 5" id="KW-0812">Transmembrane</keyword>
<comment type="caution">
    <text evidence="6">The sequence shown here is derived from an EMBL/GenBank/DDBJ whole genome shotgun (WGS) entry which is preliminary data.</text>
</comment>
<keyword evidence="7" id="KW-1185">Reference proteome</keyword>
<feature type="transmembrane region" description="Helical" evidence="5">
    <location>
        <begin position="235"/>
        <end position="260"/>
    </location>
</feature>
<feature type="transmembrane region" description="Helical" evidence="5">
    <location>
        <begin position="105"/>
        <end position="129"/>
    </location>
</feature>
<dbReference type="InterPro" id="IPR036259">
    <property type="entry name" value="MFS_trans_sf"/>
</dbReference>
<dbReference type="Gene3D" id="1.20.1250.20">
    <property type="entry name" value="MFS general substrate transporter like domains"/>
    <property type="match status" value="2"/>
</dbReference>
<name>A0A168KRF3_CORDF</name>
<comment type="subcellular location">
    <subcellularLocation>
        <location evidence="1">Membrane</location>
        <topology evidence="1">Multi-pass membrane protein</topology>
    </subcellularLocation>
</comment>
<protein>
    <submittedName>
        <fullName evidence="6">Major facilitator superfamily domain, general substrate transporter</fullName>
    </submittedName>
</protein>
<dbReference type="Proteomes" id="UP000076881">
    <property type="component" value="Unassembled WGS sequence"/>
</dbReference>
<evidence type="ECO:0000313" key="7">
    <source>
        <dbReference type="Proteomes" id="UP000076881"/>
    </source>
</evidence>
<accession>A0A168KRF3</accession>
<dbReference type="GO" id="GO:0016020">
    <property type="term" value="C:membrane"/>
    <property type="evidence" value="ECO:0007669"/>
    <property type="project" value="UniProtKB-SubCell"/>
</dbReference>
<feature type="transmembrane region" description="Helical" evidence="5">
    <location>
        <begin position="341"/>
        <end position="359"/>
    </location>
</feature>
<feature type="transmembrane region" description="Helical" evidence="5">
    <location>
        <begin position="176"/>
        <end position="198"/>
    </location>
</feature>
<dbReference type="PANTHER" id="PTHR23294:SF59">
    <property type="entry name" value="UNC93-LIKE PROTEIN C922.05C"/>
    <property type="match status" value="1"/>
</dbReference>
<feature type="transmembrane region" description="Helical" evidence="5">
    <location>
        <begin position="405"/>
        <end position="428"/>
    </location>
</feature>
<dbReference type="AlphaFoldDB" id="A0A168KRF3"/>
<evidence type="ECO:0000256" key="5">
    <source>
        <dbReference type="SAM" id="Phobius"/>
    </source>
</evidence>
<dbReference type="InterPro" id="IPR010291">
    <property type="entry name" value="Ion_channel_UNC-93"/>
</dbReference>
<feature type="transmembrane region" description="Helical" evidence="5">
    <location>
        <begin position="56"/>
        <end position="73"/>
    </location>
</feature>
<feature type="transmembrane region" description="Helical" evidence="5">
    <location>
        <begin position="299"/>
        <end position="321"/>
    </location>
</feature>
<evidence type="ECO:0000256" key="2">
    <source>
        <dbReference type="ARBA" id="ARBA00022692"/>
    </source>
</evidence>
<dbReference type="Pfam" id="PF05978">
    <property type="entry name" value="UNC-93"/>
    <property type="match status" value="1"/>
</dbReference>
<dbReference type="EMBL" id="AZHF01000001">
    <property type="protein sequence ID" value="OAA82043.1"/>
    <property type="molecule type" value="Genomic_DNA"/>
</dbReference>
<evidence type="ECO:0000256" key="1">
    <source>
        <dbReference type="ARBA" id="ARBA00004141"/>
    </source>
</evidence>
<dbReference type="OrthoDB" id="196103at2759"/>
<sequence>MGFSAKNTFHLNRPMSQNIVCGLILFCLPGIYTALTALGAGGGKPSSSVIANQTNAILYGVFIVFACMGGTIVNLFGPRLSLMIGTLGYPLYVGGLWYYDNTGNSWFPLFAGAVLGALSGVLWTCVYMVAYAYADESQKGLFLAVQWALRSLGASVGAAIAFAVNYGQAKPTGVSSAVYIVFIVLQISSLLLSGLLIVNPTDVVRKDGTRLAKFESPTFKAEIKKLQKCFTDKRILLLTPGMIVCEMPLGTLSTVNGFFLNLRSRALASMCFQIIQVIGPLLLVWIFDSKKIGSRKMRGLLGVGSMGVMAIGTCIGMYIWLFAVNYDKLGKPPGRDWADSGAPAFFALYILYGWVYAGFQMAVGWCSSSLSNDPTKLAQYAGYTRACTSLGMCISFALASQSVSLLTQLSIEFALYVIGFCGMVYVVLFKIKETNYPSEDGVIAPQKEGEKCESHTLEEQTFAKGRD</sequence>
<keyword evidence="3 5" id="KW-1133">Transmembrane helix</keyword>
<feature type="transmembrane region" description="Helical" evidence="5">
    <location>
        <begin position="20"/>
        <end position="41"/>
    </location>
</feature>
<gene>
    <name evidence="6" type="ORF">LEL_01588</name>
</gene>
<proteinExistence type="predicted"/>
<evidence type="ECO:0000256" key="3">
    <source>
        <dbReference type="ARBA" id="ARBA00022989"/>
    </source>
</evidence>
<feature type="transmembrane region" description="Helical" evidence="5">
    <location>
        <begin position="266"/>
        <end position="287"/>
    </location>
</feature>
<dbReference type="SUPFAM" id="SSF103473">
    <property type="entry name" value="MFS general substrate transporter"/>
    <property type="match status" value="1"/>
</dbReference>
<keyword evidence="4 5" id="KW-0472">Membrane</keyword>
<feature type="transmembrane region" description="Helical" evidence="5">
    <location>
        <begin position="80"/>
        <end position="99"/>
    </location>
</feature>